<dbReference type="OrthoDB" id="211174at2"/>
<keyword evidence="3" id="KW-1185">Reference proteome</keyword>
<evidence type="ECO:0000256" key="1">
    <source>
        <dbReference type="SAM" id="Phobius"/>
    </source>
</evidence>
<name>A0A517XNN8_9BACT</name>
<reference evidence="2 3" key="1">
    <citation type="submission" date="2019-02" db="EMBL/GenBank/DDBJ databases">
        <title>Deep-cultivation of Planctomycetes and their phenomic and genomic characterization uncovers novel biology.</title>
        <authorList>
            <person name="Wiegand S."/>
            <person name="Jogler M."/>
            <person name="Boedeker C."/>
            <person name="Pinto D."/>
            <person name="Vollmers J."/>
            <person name="Rivas-Marin E."/>
            <person name="Kohn T."/>
            <person name="Peeters S.H."/>
            <person name="Heuer A."/>
            <person name="Rast P."/>
            <person name="Oberbeckmann S."/>
            <person name="Bunk B."/>
            <person name="Jeske O."/>
            <person name="Meyerdierks A."/>
            <person name="Storesund J.E."/>
            <person name="Kallscheuer N."/>
            <person name="Luecker S."/>
            <person name="Lage O.M."/>
            <person name="Pohl T."/>
            <person name="Merkel B.J."/>
            <person name="Hornburger P."/>
            <person name="Mueller R.-W."/>
            <person name="Bruemmer F."/>
            <person name="Labrenz M."/>
            <person name="Spormann A.M."/>
            <person name="Op den Camp H."/>
            <person name="Overmann J."/>
            <person name="Amann R."/>
            <person name="Jetten M.S.M."/>
            <person name="Mascher T."/>
            <person name="Medema M.H."/>
            <person name="Devos D.P."/>
            <person name="Kaster A.-K."/>
            <person name="Ovreas L."/>
            <person name="Rohde M."/>
            <person name="Galperin M.Y."/>
            <person name="Jogler C."/>
        </authorList>
    </citation>
    <scope>NUCLEOTIDE SEQUENCE [LARGE SCALE GENOMIC DNA]</scope>
    <source>
        <strain evidence="2 3">ETA_A1</strain>
    </source>
</reference>
<dbReference type="KEGG" id="uli:ETAA1_09890"/>
<keyword evidence="1" id="KW-1133">Transmembrane helix</keyword>
<evidence type="ECO:0000313" key="3">
    <source>
        <dbReference type="Proteomes" id="UP000319576"/>
    </source>
</evidence>
<evidence type="ECO:0008006" key="4">
    <source>
        <dbReference type="Google" id="ProtNLM"/>
    </source>
</evidence>
<dbReference type="NCBIfam" id="TIGR02117">
    <property type="entry name" value="chp_urease_rgn"/>
    <property type="match status" value="1"/>
</dbReference>
<sequence length="244" mass="26849">MEPPPTETAPGPRRSLRGRVGRALLRGGKLFVAAVALYLLAALIGLIPVNNDFAPTADGVEVTVTSTEIHADLVLPLRNATMDWRPLLPAADFAGDTGRATRVAFGWGNKEFYVDTRTYADLKAGTVFRAMFWPSPTCVHVEMWDDDSRPAGARTVRLSHDQYRRLVDHVLGTFRRDAGGRFERIHPGAYGPTDAFYHAHGSYHAFNTCNCWVGRGLQAAGVRAGWFTPLPRTVSLYMPAPRAD</sequence>
<keyword evidence="1" id="KW-0812">Transmembrane</keyword>
<dbReference type="RefSeq" id="WP_145234815.1">
    <property type="nucleotide sequence ID" value="NZ_CP036273.1"/>
</dbReference>
<organism evidence="2 3">
    <name type="scientific">Urbifossiella limnaea</name>
    <dbReference type="NCBI Taxonomy" id="2528023"/>
    <lineage>
        <taxon>Bacteria</taxon>
        <taxon>Pseudomonadati</taxon>
        <taxon>Planctomycetota</taxon>
        <taxon>Planctomycetia</taxon>
        <taxon>Gemmatales</taxon>
        <taxon>Gemmataceae</taxon>
        <taxon>Urbifossiella</taxon>
    </lineage>
</organism>
<keyword evidence="1" id="KW-0472">Membrane</keyword>
<feature type="transmembrane region" description="Helical" evidence="1">
    <location>
        <begin position="23"/>
        <end position="47"/>
    </location>
</feature>
<gene>
    <name evidence="2" type="ORF">ETAA1_09890</name>
</gene>
<dbReference type="AlphaFoldDB" id="A0A517XNN8"/>
<evidence type="ECO:0000313" key="2">
    <source>
        <dbReference type="EMBL" id="QDU19086.1"/>
    </source>
</evidence>
<dbReference type="InterPro" id="IPR011727">
    <property type="entry name" value="CHP02117"/>
</dbReference>
<dbReference type="Pfam" id="PF09601">
    <property type="entry name" value="DUF2459"/>
    <property type="match status" value="1"/>
</dbReference>
<accession>A0A517XNN8</accession>
<dbReference type="EMBL" id="CP036273">
    <property type="protein sequence ID" value="QDU19086.1"/>
    <property type="molecule type" value="Genomic_DNA"/>
</dbReference>
<dbReference type="Proteomes" id="UP000319576">
    <property type="component" value="Chromosome"/>
</dbReference>
<protein>
    <recommendedName>
        <fullName evidence="4">TIGR02117 family protein</fullName>
    </recommendedName>
</protein>
<proteinExistence type="predicted"/>